<evidence type="ECO:0000256" key="1">
    <source>
        <dbReference type="SAM" id="MobiDB-lite"/>
    </source>
</evidence>
<reference evidence="2 3" key="1">
    <citation type="journal article" date="2016" name="Mol. Biol. Evol.">
        <title>Comparative Genomics of Early-Diverging Mushroom-Forming Fungi Provides Insights into the Origins of Lignocellulose Decay Capabilities.</title>
        <authorList>
            <person name="Nagy L.G."/>
            <person name="Riley R."/>
            <person name="Tritt A."/>
            <person name="Adam C."/>
            <person name="Daum C."/>
            <person name="Floudas D."/>
            <person name="Sun H."/>
            <person name="Yadav J.S."/>
            <person name="Pangilinan J."/>
            <person name="Larsson K.H."/>
            <person name="Matsuura K."/>
            <person name="Barry K."/>
            <person name="Labutti K."/>
            <person name="Kuo R."/>
            <person name="Ohm R.A."/>
            <person name="Bhattacharya S.S."/>
            <person name="Shirouzu T."/>
            <person name="Yoshinaga Y."/>
            <person name="Martin F.M."/>
            <person name="Grigoriev I.V."/>
            <person name="Hibbett D.S."/>
        </authorList>
    </citation>
    <scope>NUCLEOTIDE SEQUENCE [LARGE SCALE GENOMIC DNA]</scope>
    <source>
        <strain evidence="2 3">TUFC12733</strain>
    </source>
</reference>
<feature type="compositionally biased region" description="Polar residues" evidence="1">
    <location>
        <begin position="209"/>
        <end position="225"/>
    </location>
</feature>
<gene>
    <name evidence="2" type="ORF">CALVIDRAFT_40195</name>
</gene>
<evidence type="ECO:0000313" key="2">
    <source>
        <dbReference type="EMBL" id="KZO98325.1"/>
    </source>
</evidence>
<feature type="compositionally biased region" description="Polar residues" evidence="1">
    <location>
        <begin position="190"/>
        <end position="199"/>
    </location>
</feature>
<proteinExistence type="predicted"/>
<sequence length="225" mass="23768">MTTLPTRQPQTTAHSHAYPRVPGWRTNSAMPGALNHHSGTSPSALAPLRLPITAGARLPSCIVATAPSCSCSRSISKAPDWWDHTSESGAHGGSALQLQLFLSLALYRNALLFSLLTASAPLRPHLFTHGGSPPLSTSTRRHMGTGDTELHSTFLGQPQSFHDSLQAYSATYSTSVLSFAAVMYHGSGGSSSSVNQEQGSRGAEPPVASNVSNTVPQQPQQPRHP</sequence>
<evidence type="ECO:0000313" key="3">
    <source>
        <dbReference type="Proteomes" id="UP000076738"/>
    </source>
</evidence>
<dbReference type="Proteomes" id="UP000076738">
    <property type="component" value="Unassembled WGS sequence"/>
</dbReference>
<dbReference type="AlphaFoldDB" id="A0A167P1Q0"/>
<feature type="compositionally biased region" description="Polar residues" evidence="1">
    <location>
        <begin position="1"/>
        <end position="14"/>
    </location>
</feature>
<name>A0A167P1Q0_CALVF</name>
<dbReference type="EMBL" id="KV417276">
    <property type="protein sequence ID" value="KZO98325.1"/>
    <property type="molecule type" value="Genomic_DNA"/>
</dbReference>
<keyword evidence="3" id="KW-1185">Reference proteome</keyword>
<accession>A0A167P1Q0</accession>
<feature type="region of interest" description="Disordered" evidence="1">
    <location>
        <begin position="1"/>
        <end position="23"/>
    </location>
</feature>
<protein>
    <submittedName>
        <fullName evidence="2">Uncharacterized protein</fullName>
    </submittedName>
</protein>
<feature type="region of interest" description="Disordered" evidence="1">
    <location>
        <begin position="188"/>
        <end position="225"/>
    </location>
</feature>
<organism evidence="2 3">
    <name type="scientific">Calocera viscosa (strain TUFC12733)</name>
    <dbReference type="NCBI Taxonomy" id="1330018"/>
    <lineage>
        <taxon>Eukaryota</taxon>
        <taxon>Fungi</taxon>
        <taxon>Dikarya</taxon>
        <taxon>Basidiomycota</taxon>
        <taxon>Agaricomycotina</taxon>
        <taxon>Dacrymycetes</taxon>
        <taxon>Dacrymycetales</taxon>
        <taxon>Dacrymycetaceae</taxon>
        <taxon>Calocera</taxon>
    </lineage>
</organism>